<evidence type="ECO:0000256" key="3">
    <source>
        <dbReference type="SAM" id="Phobius"/>
    </source>
</evidence>
<dbReference type="Gene3D" id="3.40.1620.60">
    <property type="match status" value="1"/>
</dbReference>
<evidence type="ECO:0000313" key="8">
    <source>
        <dbReference type="Proteomes" id="UP001610563"/>
    </source>
</evidence>
<dbReference type="EMBL" id="JBFTWV010000013">
    <property type="protein sequence ID" value="KAL2798389.1"/>
    <property type="molecule type" value="Genomic_DNA"/>
</dbReference>
<gene>
    <name evidence="7" type="ORF">BJX66DRAFT_45367</name>
</gene>
<evidence type="ECO:0000256" key="2">
    <source>
        <dbReference type="SAM" id="MobiDB-lite"/>
    </source>
</evidence>
<dbReference type="PANTHER" id="PTHR11905">
    <property type="entry name" value="ADAM A DISINTEGRIN AND METALLOPROTEASE DOMAIN"/>
    <property type="match status" value="1"/>
</dbReference>
<feature type="binding site" evidence="1">
    <location>
        <position position="452"/>
    </location>
    <ligand>
        <name>Zn(2+)</name>
        <dbReference type="ChEBI" id="CHEBI:29105"/>
        <note>catalytic</note>
    </ligand>
</feature>
<organism evidence="7 8">
    <name type="scientific">Aspergillus keveii</name>
    <dbReference type="NCBI Taxonomy" id="714993"/>
    <lineage>
        <taxon>Eukaryota</taxon>
        <taxon>Fungi</taxon>
        <taxon>Dikarya</taxon>
        <taxon>Ascomycota</taxon>
        <taxon>Pezizomycotina</taxon>
        <taxon>Eurotiomycetes</taxon>
        <taxon>Eurotiomycetidae</taxon>
        <taxon>Eurotiales</taxon>
        <taxon>Aspergillaceae</taxon>
        <taxon>Aspergillus</taxon>
        <taxon>Aspergillus subgen. Nidulantes</taxon>
    </lineage>
</organism>
<feature type="transmembrane region" description="Helical" evidence="3">
    <location>
        <begin position="720"/>
        <end position="741"/>
    </location>
</feature>
<dbReference type="SUPFAM" id="SSF55486">
    <property type="entry name" value="Metalloproteases ('zincins'), catalytic domain"/>
    <property type="match status" value="1"/>
</dbReference>
<feature type="domain" description="Disintegrin" evidence="5">
    <location>
        <begin position="529"/>
        <end position="618"/>
    </location>
</feature>
<dbReference type="PANTHER" id="PTHR11905:SF159">
    <property type="entry name" value="ADAM METALLOPROTEASE"/>
    <property type="match status" value="1"/>
</dbReference>
<dbReference type="Pfam" id="PF00200">
    <property type="entry name" value="Disintegrin"/>
    <property type="match status" value="1"/>
</dbReference>
<dbReference type="Gene3D" id="4.10.70.10">
    <property type="entry name" value="Disintegrin domain"/>
    <property type="match status" value="1"/>
</dbReference>
<evidence type="ECO:0000256" key="1">
    <source>
        <dbReference type="PROSITE-ProRule" id="PRU00276"/>
    </source>
</evidence>
<dbReference type="SMART" id="SM00050">
    <property type="entry name" value="DISIN"/>
    <property type="match status" value="1"/>
</dbReference>
<accession>A0ABR4GIH9</accession>
<keyword evidence="1" id="KW-0862">Zinc</keyword>
<dbReference type="InterPro" id="IPR001590">
    <property type="entry name" value="Peptidase_M12B"/>
</dbReference>
<dbReference type="InterPro" id="IPR001762">
    <property type="entry name" value="Disintegrin_dom"/>
</dbReference>
<evidence type="ECO:0000313" key="7">
    <source>
        <dbReference type="EMBL" id="KAL2798389.1"/>
    </source>
</evidence>
<dbReference type="InterPro" id="IPR024079">
    <property type="entry name" value="MetalloPept_cat_dom_sf"/>
</dbReference>
<dbReference type="SUPFAM" id="SSF57552">
    <property type="entry name" value="Blood coagulation inhibitor (disintegrin)"/>
    <property type="match status" value="1"/>
</dbReference>
<comment type="caution">
    <text evidence="7">The sequence shown here is derived from an EMBL/GenBank/DDBJ whole genome shotgun (WGS) entry which is preliminary data.</text>
</comment>
<keyword evidence="8" id="KW-1185">Reference proteome</keyword>
<keyword evidence="3" id="KW-0472">Membrane</keyword>
<feature type="binding site" evidence="1">
    <location>
        <position position="442"/>
    </location>
    <ligand>
        <name>Zn(2+)</name>
        <dbReference type="ChEBI" id="CHEBI:29105"/>
        <note>catalytic</note>
    </ligand>
</feature>
<feature type="signal peptide" evidence="4">
    <location>
        <begin position="1"/>
        <end position="24"/>
    </location>
</feature>
<dbReference type="Proteomes" id="UP001610563">
    <property type="component" value="Unassembled WGS sequence"/>
</dbReference>
<feature type="active site" evidence="1">
    <location>
        <position position="443"/>
    </location>
</feature>
<protein>
    <submittedName>
        <fullName evidence="7">Metallo-peptidase family M12-domain-containing protein</fullName>
    </submittedName>
</protein>
<dbReference type="Gene3D" id="3.40.390.10">
    <property type="entry name" value="Collagenase (Catalytic Domain)"/>
    <property type="match status" value="1"/>
</dbReference>
<dbReference type="PROSITE" id="PS50215">
    <property type="entry name" value="ADAM_MEPRO"/>
    <property type="match status" value="1"/>
</dbReference>
<sequence length="853" mass="91816">MKFLNPVLPLVAGALSLLTVGVQARSQAPHAIRHVSTLDQPTIKGPSKTDRIDHLSHFDITFSIGDREQRIKLELEPNHDILAEDAFVQYLGADGLVHTEEPISRHHHKVFKGRTLVGRGKGKGMWDPVGWARIYMTRDGPEPLFEGVFNIHGDSHHVELQSTYLRKKRPQDVDIHRQEDDYMVFYRDSDLLRSADTFSHSDLKRDLSSNHSISDSSCSADQLGFNSNPDHPIFQTFARQETNRWASIPINSLFGLGVSKRSDDIGTVSGNGGGGVNLQSTIGDTSGCPSTKQVALIGVATDCALWEKFNGTKAVQQSVISMVNSASNVFEDTFNISIGLRNITVTDRDCTDSASTAAQWNMPCTQGNITQRLDLFSQWRGQQSDDNAYWTLMTDCPTGSEVGLAWLGQLCNTGVASDEGSSVSGTNVVVSTGGAGWQIFAHESGHTFGAIHDCTAQACQQNLQASSQCCPYSSSSCDAGGDYIMNPSTASDITKFSQCSIGNICAALGRNSVKSTCLSANRDIETFTGAQCGNGIVESGEDCDCGGEEGCGDNSCCNPSTCKFTTGSECDDANDSCCNSCKLAAAGTVCRPSTGECDLQETCSGNSSNCPSDSFKKDGDSCGTSGSGLACASGQCTSRDAQCESMMGSLAGTNDTRACDGPWNSCQLYCEDPSASSLMSQTCATNQQNFLDGTPCGNSGRCSNGRCEGEESWIEAHKNIIIPVAAGVGGLIILAILICIFRRCRRSRYTMKPVPPVAYGQYNRQMPPPQSQQTPIRRLSRAFRPGQGPPQPMQTAYPGPYQAPYPAPQQQGLYDGPPPQGPYNGQSQYPAYPVERRYDDGPPPGYMQTMRYA</sequence>
<dbReference type="CDD" id="cd04271">
    <property type="entry name" value="ZnMc_ADAM_fungal"/>
    <property type="match status" value="1"/>
</dbReference>
<dbReference type="InterPro" id="IPR034028">
    <property type="entry name" value="ZnMc_ADAM_fungal"/>
</dbReference>
<name>A0ABR4GIH9_9EURO</name>
<evidence type="ECO:0000256" key="4">
    <source>
        <dbReference type="SAM" id="SignalP"/>
    </source>
</evidence>
<dbReference type="PROSITE" id="PS50214">
    <property type="entry name" value="DISINTEGRIN_2"/>
    <property type="match status" value="1"/>
</dbReference>
<evidence type="ECO:0000259" key="5">
    <source>
        <dbReference type="PROSITE" id="PS50214"/>
    </source>
</evidence>
<feature type="region of interest" description="Disordered" evidence="2">
    <location>
        <begin position="781"/>
        <end position="853"/>
    </location>
</feature>
<keyword evidence="1" id="KW-0479">Metal-binding</keyword>
<feature type="domain" description="Peptidase M12B" evidence="6">
    <location>
        <begin position="293"/>
        <end position="504"/>
    </location>
</feature>
<reference evidence="7 8" key="1">
    <citation type="submission" date="2024-07" db="EMBL/GenBank/DDBJ databases">
        <title>Section-level genome sequencing and comparative genomics of Aspergillus sections Usti and Cavernicolus.</title>
        <authorList>
            <consortium name="Lawrence Berkeley National Laboratory"/>
            <person name="Nybo J.L."/>
            <person name="Vesth T.C."/>
            <person name="Theobald S."/>
            <person name="Frisvad J.C."/>
            <person name="Larsen T.O."/>
            <person name="Kjaerboelling I."/>
            <person name="Rothschild-Mancinelli K."/>
            <person name="Lyhne E.K."/>
            <person name="Kogle M.E."/>
            <person name="Barry K."/>
            <person name="Clum A."/>
            <person name="Na H."/>
            <person name="Ledsgaard L."/>
            <person name="Lin J."/>
            <person name="Lipzen A."/>
            <person name="Kuo A."/>
            <person name="Riley R."/>
            <person name="Mondo S."/>
            <person name="Labutti K."/>
            <person name="Haridas S."/>
            <person name="Pangalinan J."/>
            <person name="Salamov A.A."/>
            <person name="Simmons B.A."/>
            <person name="Magnuson J.K."/>
            <person name="Chen J."/>
            <person name="Drula E."/>
            <person name="Henrissat B."/>
            <person name="Wiebenga A."/>
            <person name="Lubbers R.J."/>
            <person name="Gomes A.C."/>
            <person name="Makela M.R."/>
            <person name="Stajich J."/>
            <person name="Grigoriev I.V."/>
            <person name="Mortensen U.H."/>
            <person name="De Vries R.P."/>
            <person name="Baker S.E."/>
            <person name="Andersen M.R."/>
        </authorList>
    </citation>
    <scope>NUCLEOTIDE SEQUENCE [LARGE SCALE GENOMIC DNA]</scope>
    <source>
        <strain evidence="7 8">CBS 209.92</strain>
    </source>
</reference>
<comment type="caution">
    <text evidence="1">Lacks conserved residue(s) required for the propagation of feature annotation.</text>
</comment>
<keyword evidence="4" id="KW-0732">Signal</keyword>
<dbReference type="InterPro" id="IPR036436">
    <property type="entry name" value="Disintegrin_dom_sf"/>
</dbReference>
<feature type="binding site" evidence="1">
    <location>
        <position position="446"/>
    </location>
    <ligand>
        <name>Zn(2+)</name>
        <dbReference type="ChEBI" id="CHEBI:29105"/>
        <note>catalytic</note>
    </ligand>
</feature>
<keyword evidence="3" id="KW-1133">Transmembrane helix</keyword>
<feature type="chain" id="PRO_5046499687" evidence="4">
    <location>
        <begin position="25"/>
        <end position="853"/>
    </location>
</feature>
<dbReference type="Pfam" id="PF13688">
    <property type="entry name" value="Reprolysin_5"/>
    <property type="match status" value="1"/>
</dbReference>
<proteinExistence type="predicted"/>
<keyword evidence="3" id="KW-0812">Transmembrane</keyword>
<evidence type="ECO:0000259" key="6">
    <source>
        <dbReference type="PROSITE" id="PS50215"/>
    </source>
</evidence>